<keyword evidence="2" id="KW-0547">Nucleotide-binding</keyword>
<dbReference type="Pfam" id="PF00437">
    <property type="entry name" value="T2SSE"/>
    <property type="match status" value="1"/>
</dbReference>
<dbReference type="Proteomes" id="UP000228987">
    <property type="component" value="Unassembled WGS sequence"/>
</dbReference>
<dbReference type="Pfam" id="PF05157">
    <property type="entry name" value="MshEN"/>
    <property type="match status" value="1"/>
</dbReference>
<dbReference type="Gene3D" id="3.30.450.90">
    <property type="match status" value="1"/>
</dbReference>
<dbReference type="PANTHER" id="PTHR30258:SF1">
    <property type="entry name" value="PROTEIN TRANSPORT PROTEIN HOFB HOMOLOG"/>
    <property type="match status" value="1"/>
</dbReference>
<dbReference type="InterPro" id="IPR007831">
    <property type="entry name" value="T2SS_GspE_N"/>
</dbReference>
<reference evidence="6" key="1">
    <citation type="submission" date="2017-08" db="EMBL/GenBank/DDBJ databases">
        <title>A dynamic microbial community with high functional redundancy inhabits the cold, oxic subseafloor aquifer.</title>
        <authorList>
            <person name="Tully B.J."/>
            <person name="Wheat C.G."/>
            <person name="Glazer B.T."/>
            <person name="Huber J.A."/>
        </authorList>
    </citation>
    <scope>NUCLEOTIDE SEQUENCE [LARGE SCALE GENOMIC DNA]</scope>
</reference>
<evidence type="ECO:0000259" key="4">
    <source>
        <dbReference type="PROSITE" id="PS00662"/>
    </source>
</evidence>
<feature type="domain" description="Bacterial type II secretion system protein E" evidence="4">
    <location>
        <begin position="589"/>
        <end position="603"/>
    </location>
</feature>
<dbReference type="GO" id="GO:0005886">
    <property type="term" value="C:plasma membrane"/>
    <property type="evidence" value="ECO:0007669"/>
    <property type="project" value="TreeGrafter"/>
</dbReference>
<dbReference type="InterPro" id="IPR027417">
    <property type="entry name" value="P-loop_NTPase"/>
</dbReference>
<dbReference type="GO" id="GO:0016887">
    <property type="term" value="F:ATP hydrolysis activity"/>
    <property type="evidence" value="ECO:0007669"/>
    <property type="project" value="TreeGrafter"/>
</dbReference>
<dbReference type="SMART" id="SM00382">
    <property type="entry name" value="AAA"/>
    <property type="match status" value="1"/>
</dbReference>
<dbReference type="SUPFAM" id="SSF52540">
    <property type="entry name" value="P-loop containing nucleoside triphosphate hydrolases"/>
    <property type="match status" value="1"/>
</dbReference>
<accession>A0A2A5CBT1</accession>
<dbReference type="SUPFAM" id="SSF160246">
    <property type="entry name" value="EspE N-terminal domain-like"/>
    <property type="match status" value="1"/>
</dbReference>
<dbReference type="InterPro" id="IPR037257">
    <property type="entry name" value="T2SS_E_N_sf"/>
</dbReference>
<dbReference type="Gene3D" id="3.40.50.300">
    <property type="entry name" value="P-loop containing nucleotide triphosphate hydrolases"/>
    <property type="match status" value="1"/>
</dbReference>
<sequence length="767" mass="85082">MPITKAVDIPSPPACITGEPGELQGEKINIHTIDKRILSGSIEALSHIKNSFAYKSADTQSLEVMEYTDINYIAFSKKLCLKADLFHQEPQASEEGDFLEHNPFYVDFNSGTKLDGEVFTSIEMEKCLHLFIKTDSNTAQRLYIPKTNISEYRLGLRLGEVLLKQQNIPEDAVKTGLDQQQDLRAKLLGSYFTENNIVSKNDLQDVLKKQKITAHVKIGSLLVSEGLITEEQLDQAINLQKGDHSKKIGDLLIEIGAVKQEPICRAIATKLGIPFVNLKNFDVDSEATSLIPAQIAIEHEAMPIALNNGQLVVAVANPSNTDILNILSFISNRSIELVISTSADIKETLDRYYSTVHYSESEMEEVVKDAHSEDTSGIVLTQLANERPIVRLVNQIFADASSRSASDIHIRPKKKEVELLYRINGVMVHVRNLGKSLLPAITSRIKILAKMDITERRLPQDGRIQSVMKGRSQDMRISIVPTVHGESTAIRLLTLSGELRSIDKVGFNARDIDKFKELLHRGGGIILVTGPTGSGKTTTLYSAINELRKLNLNIITIEDPVEIQLDGIEQIQVDKKIDFTFAKALKNILRHDPDVIMLGEIRDEESAKIAIQCAQTGHLVLSTLHTNTAAGTISRLKQMGIPGYLIASTVLGVISQRLLKRNCPHCQKPEIVTPSTRKILNLSDDDEFYQGHGCSNCNDTGYIGRLPVYELMIVNENIKEVVINDGSEIDIQRSAIEDGLETIVQNALIHAKATETSIQEVHRVYST</sequence>
<dbReference type="AlphaFoldDB" id="A0A2A5CBT1"/>
<evidence type="ECO:0000313" key="5">
    <source>
        <dbReference type="EMBL" id="PCJ40806.1"/>
    </source>
</evidence>
<evidence type="ECO:0000256" key="1">
    <source>
        <dbReference type="ARBA" id="ARBA00006611"/>
    </source>
</evidence>
<dbReference type="CDD" id="cd01129">
    <property type="entry name" value="PulE-GspE-like"/>
    <property type="match status" value="1"/>
</dbReference>
<gene>
    <name evidence="5" type="ORF">COA71_09380</name>
</gene>
<dbReference type="Gene3D" id="3.30.300.160">
    <property type="entry name" value="Type II secretion system, protein E, N-terminal domain"/>
    <property type="match status" value="1"/>
</dbReference>
<comment type="similarity">
    <text evidence="1">Belongs to the GSP E family.</text>
</comment>
<comment type="caution">
    <text evidence="5">The sequence shown here is derived from an EMBL/GenBank/DDBJ whole genome shotgun (WGS) entry which is preliminary data.</text>
</comment>
<keyword evidence="3" id="KW-0067">ATP-binding</keyword>
<dbReference type="InterPro" id="IPR001482">
    <property type="entry name" value="T2SS/T4SS_dom"/>
</dbReference>
<protein>
    <submittedName>
        <fullName evidence="5">Type II secretion system protein GspE</fullName>
    </submittedName>
</protein>
<organism evidence="5 6">
    <name type="scientific">SAR86 cluster bacterium</name>
    <dbReference type="NCBI Taxonomy" id="2030880"/>
    <lineage>
        <taxon>Bacteria</taxon>
        <taxon>Pseudomonadati</taxon>
        <taxon>Pseudomonadota</taxon>
        <taxon>Gammaproteobacteria</taxon>
        <taxon>SAR86 cluster</taxon>
    </lineage>
</organism>
<dbReference type="InterPro" id="IPR003593">
    <property type="entry name" value="AAA+_ATPase"/>
</dbReference>
<evidence type="ECO:0000256" key="3">
    <source>
        <dbReference type="ARBA" id="ARBA00022840"/>
    </source>
</evidence>
<dbReference type="EMBL" id="NVWI01000007">
    <property type="protein sequence ID" value="PCJ40806.1"/>
    <property type="molecule type" value="Genomic_DNA"/>
</dbReference>
<evidence type="ECO:0000313" key="6">
    <source>
        <dbReference type="Proteomes" id="UP000228987"/>
    </source>
</evidence>
<proteinExistence type="inferred from homology"/>
<dbReference type="PROSITE" id="PS00662">
    <property type="entry name" value="T2SP_E"/>
    <property type="match status" value="1"/>
</dbReference>
<name>A0A2A5CBT1_9GAMM</name>
<dbReference type="GO" id="GO:0005524">
    <property type="term" value="F:ATP binding"/>
    <property type="evidence" value="ECO:0007669"/>
    <property type="project" value="UniProtKB-KW"/>
</dbReference>
<evidence type="ECO:0000256" key="2">
    <source>
        <dbReference type="ARBA" id="ARBA00022741"/>
    </source>
</evidence>
<dbReference type="PANTHER" id="PTHR30258">
    <property type="entry name" value="TYPE II SECRETION SYSTEM PROTEIN GSPE-RELATED"/>
    <property type="match status" value="1"/>
</dbReference>